<proteinExistence type="predicted"/>
<dbReference type="AlphaFoldDB" id="A0A9P0T376"/>
<evidence type="ECO:0000313" key="2">
    <source>
        <dbReference type="EMBL" id="CAH4008281.1"/>
    </source>
</evidence>
<feature type="signal peptide" evidence="1">
    <location>
        <begin position="1"/>
        <end position="18"/>
    </location>
</feature>
<protein>
    <submittedName>
        <fullName evidence="2">Uncharacterized protein</fullName>
    </submittedName>
</protein>
<dbReference type="EMBL" id="CALOZG010000003">
    <property type="protein sequence ID" value="CAH4008281.1"/>
    <property type="molecule type" value="Genomic_DNA"/>
</dbReference>
<evidence type="ECO:0000256" key="1">
    <source>
        <dbReference type="SAM" id="SignalP"/>
    </source>
</evidence>
<name>A0A9P0T376_PIEBR</name>
<reference evidence="2" key="1">
    <citation type="submission" date="2022-05" db="EMBL/GenBank/DDBJ databases">
        <authorList>
            <person name="Okamura Y."/>
        </authorList>
    </citation>
    <scope>NUCLEOTIDE SEQUENCE</scope>
</reference>
<sequence>MDCYTLVLLASLLVITEAWSSPYHAVRPMRVTRYAQIPHRIPIPSLPMRHLNWNRPKRGQHHEVDHDYDRDHDYARDHDYNRDHDYDSHKGVTGPVHTFVKTDKNANYKWGVRHHVGNKYAS</sequence>
<keyword evidence="1" id="KW-0732">Signal</keyword>
<gene>
    <name evidence="2" type="ORF">PIBRA_LOCUS3075</name>
</gene>
<feature type="chain" id="PRO_5040492879" evidence="1">
    <location>
        <begin position="19"/>
        <end position="122"/>
    </location>
</feature>
<evidence type="ECO:0000313" key="3">
    <source>
        <dbReference type="Proteomes" id="UP001152562"/>
    </source>
</evidence>
<dbReference type="Proteomes" id="UP001152562">
    <property type="component" value="Unassembled WGS sequence"/>
</dbReference>
<comment type="caution">
    <text evidence="2">The sequence shown here is derived from an EMBL/GenBank/DDBJ whole genome shotgun (WGS) entry which is preliminary data.</text>
</comment>
<keyword evidence="3" id="KW-1185">Reference proteome</keyword>
<organism evidence="2 3">
    <name type="scientific">Pieris brassicae</name>
    <name type="common">White butterfly</name>
    <name type="synonym">Large white butterfly</name>
    <dbReference type="NCBI Taxonomy" id="7116"/>
    <lineage>
        <taxon>Eukaryota</taxon>
        <taxon>Metazoa</taxon>
        <taxon>Ecdysozoa</taxon>
        <taxon>Arthropoda</taxon>
        <taxon>Hexapoda</taxon>
        <taxon>Insecta</taxon>
        <taxon>Pterygota</taxon>
        <taxon>Neoptera</taxon>
        <taxon>Endopterygota</taxon>
        <taxon>Lepidoptera</taxon>
        <taxon>Glossata</taxon>
        <taxon>Ditrysia</taxon>
        <taxon>Papilionoidea</taxon>
        <taxon>Pieridae</taxon>
        <taxon>Pierinae</taxon>
        <taxon>Pieris</taxon>
    </lineage>
</organism>
<accession>A0A9P0T376</accession>